<gene>
    <name evidence="3" type="ORF">PNOK_0674900</name>
</gene>
<dbReference type="PANTHER" id="PTHR48081">
    <property type="entry name" value="AB HYDROLASE SUPERFAMILY PROTEIN C4A8.06C"/>
    <property type="match status" value="1"/>
</dbReference>
<dbReference type="OrthoDB" id="19653at2759"/>
<dbReference type="InterPro" id="IPR029058">
    <property type="entry name" value="AB_hydrolase_fold"/>
</dbReference>
<evidence type="ECO:0000313" key="3">
    <source>
        <dbReference type="EMBL" id="PAV18263.1"/>
    </source>
</evidence>
<name>A0A286UF80_9AGAM</name>
<keyword evidence="1" id="KW-0378">Hydrolase</keyword>
<keyword evidence="4" id="KW-1185">Reference proteome</keyword>
<organism evidence="3 4">
    <name type="scientific">Pyrrhoderma noxium</name>
    <dbReference type="NCBI Taxonomy" id="2282107"/>
    <lineage>
        <taxon>Eukaryota</taxon>
        <taxon>Fungi</taxon>
        <taxon>Dikarya</taxon>
        <taxon>Basidiomycota</taxon>
        <taxon>Agaricomycotina</taxon>
        <taxon>Agaricomycetes</taxon>
        <taxon>Hymenochaetales</taxon>
        <taxon>Hymenochaetaceae</taxon>
        <taxon>Pyrrhoderma</taxon>
    </lineage>
</organism>
<sequence length="362" mass="40599">MSNSDIPEVPADNKAAPFEITAHTYKIVDGHSILLDIHVPKKLLEKGPSSAEWKKKHPVVVGVHGGWLTGGQRDFAPWYPAYIHELALKHDAILVYPDYRLLPETKMVDILSDVDDLWVWLGKDFEATLQKGYPGLQVDLDHILVTGSSAGGYIATQLVLKHYKREQQTEGEPMIKVFVSIYPMLDFRAPYWSQAYQKPAFGVQEFFPKSILEDHLEKVKEGKAPKVVTNAEIHAGGPRLFLALSLLHNGLYQKQIEEGAETAERISELHPEDRVAAGSVLPPSVFLHGIQDSAVPVEGTDQFVALLKEKKAVEGLNEGKSVDEVLRYIRVPGDHGLDSEVFVRNTDWAREMVLFVEKHWFA</sequence>
<dbReference type="GO" id="GO:0016787">
    <property type="term" value="F:hydrolase activity"/>
    <property type="evidence" value="ECO:0007669"/>
    <property type="project" value="UniProtKB-KW"/>
</dbReference>
<dbReference type="InterPro" id="IPR050300">
    <property type="entry name" value="GDXG_lipolytic_enzyme"/>
</dbReference>
<dbReference type="InParanoid" id="A0A286UF80"/>
<dbReference type="STRING" id="2282107.A0A286UF80"/>
<comment type="caution">
    <text evidence="3">The sequence shown here is derived from an EMBL/GenBank/DDBJ whole genome shotgun (WGS) entry which is preliminary data.</text>
</comment>
<dbReference type="Gene3D" id="3.40.50.1820">
    <property type="entry name" value="alpha/beta hydrolase"/>
    <property type="match status" value="1"/>
</dbReference>
<evidence type="ECO:0000313" key="4">
    <source>
        <dbReference type="Proteomes" id="UP000217199"/>
    </source>
</evidence>
<reference evidence="3 4" key="1">
    <citation type="journal article" date="2017" name="Mol. Ecol.">
        <title>Comparative and population genomic landscape of Phellinus noxius: A hypervariable fungus causing root rot in trees.</title>
        <authorList>
            <person name="Chung C.L."/>
            <person name="Lee T.J."/>
            <person name="Akiba M."/>
            <person name="Lee H.H."/>
            <person name="Kuo T.H."/>
            <person name="Liu D."/>
            <person name="Ke H.M."/>
            <person name="Yokoi T."/>
            <person name="Roa M.B."/>
            <person name="Lu M.J."/>
            <person name="Chang Y.Y."/>
            <person name="Ann P.J."/>
            <person name="Tsai J.N."/>
            <person name="Chen C.Y."/>
            <person name="Tzean S.S."/>
            <person name="Ota Y."/>
            <person name="Hattori T."/>
            <person name="Sahashi N."/>
            <person name="Liou R.F."/>
            <person name="Kikuchi T."/>
            <person name="Tsai I.J."/>
        </authorList>
    </citation>
    <scope>NUCLEOTIDE SEQUENCE [LARGE SCALE GENOMIC DNA]</scope>
    <source>
        <strain evidence="3 4">FFPRI411160</strain>
    </source>
</reference>
<evidence type="ECO:0000259" key="2">
    <source>
        <dbReference type="Pfam" id="PF07859"/>
    </source>
</evidence>
<dbReference type="AlphaFoldDB" id="A0A286UF80"/>
<dbReference type="EMBL" id="NBII01000006">
    <property type="protein sequence ID" value="PAV18263.1"/>
    <property type="molecule type" value="Genomic_DNA"/>
</dbReference>
<dbReference type="PANTHER" id="PTHR48081:SF3">
    <property type="entry name" value="ALPHA_BETA HYDROLASE FOLD-3 DOMAIN-CONTAINING PROTEIN"/>
    <property type="match status" value="1"/>
</dbReference>
<dbReference type="InterPro" id="IPR013094">
    <property type="entry name" value="AB_hydrolase_3"/>
</dbReference>
<dbReference type="Pfam" id="PF07859">
    <property type="entry name" value="Abhydrolase_3"/>
    <property type="match status" value="1"/>
</dbReference>
<feature type="domain" description="Alpha/beta hydrolase fold-3" evidence="2">
    <location>
        <begin position="61"/>
        <end position="195"/>
    </location>
</feature>
<dbReference type="SUPFAM" id="SSF53474">
    <property type="entry name" value="alpha/beta-Hydrolases"/>
    <property type="match status" value="1"/>
</dbReference>
<dbReference type="Proteomes" id="UP000217199">
    <property type="component" value="Unassembled WGS sequence"/>
</dbReference>
<evidence type="ECO:0000256" key="1">
    <source>
        <dbReference type="ARBA" id="ARBA00022801"/>
    </source>
</evidence>
<proteinExistence type="predicted"/>
<protein>
    <submittedName>
        <fullName evidence="3">Alpha beta-hydrolase</fullName>
    </submittedName>
</protein>
<accession>A0A286UF80</accession>